<dbReference type="Pfam" id="PF01370">
    <property type="entry name" value="Epimerase"/>
    <property type="match status" value="1"/>
</dbReference>
<evidence type="ECO:0000313" key="6">
    <source>
        <dbReference type="Proteomes" id="UP000251571"/>
    </source>
</evidence>
<dbReference type="PANTHER" id="PTHR43574">
    <property type="entry name" value="EPIMERASE-RELATED"/>
    <property type="match status" value="1"/>
</dbReference>
<reference evidence="3 5" key="3">
    <citation type="submission" date="2018-03" db="EMBL/GenBank/DDBJ databases">
        <title>Genomic Encyclopedia of Archaeal and Bacterial Type Strains, Phase II (KMG-II): from individual species to whole genera.</title>
        <authorList>
            <person name="Goeker M."/>
        </authorList>
    </citation>
    <scope>NUCLEOTIDE SEQUENCE [LARGE SCALE GENOMIC DNA]</scope>
    <source>
        <strain evidence="3 5">DSM 25227</strain>
    </source>
</reference>
<dbReference type="Gene3D" id="3.40.50.720">
    <property type="entry name" value="NAD(P)-binding Rossmann-like Domain"/>
    <property type="match status" value="1"/>
</dbReference>
<keyword evidence="5" id="KW-1185">Reference proteome</keyword>
<reference evidence="4" key="2">
    <citation type="submission" date="2016-10" db="EMBL/GenBank/DDBJ databases">
        <authorList>
            <person name="Cai Z."/>
        </authorList>
    </citation>
    <scope>NUCLEOTIDE SEQUENCE [LARGE SCALE GENOMIC DNA]</scope>
    <source>
        <strain evidence="4">DSM 25227</strain>
    </source>
</reference>
<evidence type="ECO:0000256" key="1">
    <source>
        <dbReference type="ARBA" id="ARBA00023027"/>
    </source>
</evidence>
<protein>
    <submittedName>
        <fullName evidence="4">UDP-glucuronate 4-epimerase</fullName>
    </submittedName>
</protein>
<name>A0A2Y9ASU9_9RHOB</name>
<dbReference type="Proteomes" id="UP000251571">
    <property type="component" value="Unassembled WGS sequence"/>
</dbReference>
<dbReference type="EMBL" id="QGDJ01000006">
    <property type="protein sequence ID" value="PWJ17438.1"/>
    <property type="molecule type" value="Genomic_DNA"/>
</dbReference>
<sequence length="336" mass="36614">MARHALVTGTAGFIGFHMARALLAQGWTVTGLDALTPYYDLSLKRRRHAILAEDPSFEAIESDVAEEGAVAALLAARPAEAVIHLAAQAGVRYSIEVPRDYVRANVTGTHEVLEAAREHPPKHLLLASSSSVYGAETEMPYREGQKVDTQMSFYAATKKANEAMAHAYAHLYGIPTTLFRFFTVYGPWGRPDMALFKFVAAMRAGRPIDVYNHGEMQRDFTYVDDLVTGIAGLIDVPPGDRPVGPKDSLSPVAPFRIVNIGNGEPVKLGRLIAAIEAALGQKAERNLMDIQPGDVPATWADASLLETLLDHPLPRTSVEDGVAAFVDWYLTEYEGK</sequence>
<dbReference type="OrthoDB" id="9801785at2"/>
<evidence type="ECO:0000313" key="5">
    <source>
        <dbReference type="Proteomes" id="UP000245839"/>
    </source>
</evidence>
<evidence type="ECO:0000313" key="4">
    <source>
        <dbReference type="EMBL" id="SSA47501.1"/>
    </source>
</evidence>
<accession>A0A2Y9ASU9</accession>
<reference evidence="6" key="1">
    <citation type="submission" date="2016-10" db="EMBL/GenBank/DDBJ databases">
        <authorList>
            <person name="Varghese N."/>
            <person name="Submissions S."/>
        </authorList>
    </citation>
    <scope>NUCLEOTIDE SEQUENCE [LARGE SCALE GENOMIC DNA]</scope>
    <source>
        <strain evidence="6">DSM 25227</strain>
    </source>
</reference>
<organism evidence="4 6">
    <name type="scientific">Jannaschia seohaensis</name>
    <dbReference type="NCBI Taxonomy" id="475081"/>
    <lineage>
        <taxon>Bacteria</taxon>
        <taxon>Pseudomonadati</taxon>
        <taxon>Pseudomonadota</taxon>
        <taxon>Alphaproteobacteria</taxon>
        <taxon>Rhodobacterales</taxon>
        <taxon>Roseobacteraceae</taxon>
        <taxon>Jannaschia</taxon>
    </lineage>
</organism>
<dbReference type="RefSeq" id="WP_109564875.1">
    <property type="nucleotide sequence ID" value="NZ_QGDJ01000006.1"/>
</dbReference>
<dbReference type="EMBL" id="UETC01000006">
    <property type="protein sequence ID" value="SSA47501.1"/>
    <property type="molecule type" value="Genomic_DNA"/>
</dbReference>
<evidence type="ECO:0000313" key="3">
    <source>
        <dbReference type="EMBL" id="PWJ17438.1"/>
    </source>
</evidence>
<dbReference type="InterPro" id="IPR036291">
    <property type="entry name" value="NAD(P)-bd_dom_sf"/>
</dbReference>
<proteinExistence type="predicted"/>
<keyword evidence="1" id="KW-0520">NAD</keyword>
<dbReference type="PRINTS" id="PR01713">
    <property type="entry name" value="NUCEPIMERASE"/>
</dbReference>
<feature type="domain" description="NAD-dependent epimerase/dehydratase" evidence="2">
    <location>
        <begin position="5"/>
        <end position="234"/>
    </location>
</feature>
<gene>
    <name evidence="3" type="ORF">BCF38_10648</name>
    <name evidence="4" type="ORF">SAMN05421539_10648</name>
</gene>
<dbReference type="InterPro" id="IPR001509">
    <property type="entry name" value="Epimerase_deHydtase"/>
</dbReference>
<evidence type="ECO:0000259" key="2">
    <source>
        <dbReference type="Pfam" id="PF01370"/>
    </source>
</evidence>
<dbReference type="SUPFAM" id="SSF51735">
    <property type="entry name" value="NAD(P)-binding Rossmann-fold domains"/>
    <property type="match status" value="1"/>
</dbReference>
<dbReference type="AlphaFoldDB" id="A0A2Y9ASU9"/>
<dbReference type="Proteomes" id="UP000245839">
    <property type="component" value="Unassembled WGS sequence"/>
</dbReference>